<protein>
    <submittedName>
        <fullName evidence="2">Uncharacterized protein</fullName>
    </submittedName>
</protein>
<feature type="compositionally biased region" description="Basic and acidic residues" evidence="1">
    <location>
        <begin position="460"/>
        <end position="476"/>
    </location>
</feature>
<name>A0A0G4FR00_9ALVE</name>
<gene>
    <name evidence="2" type="ORF">Cvel_18298</name>
</gene>
<dbReference type="AlphaFoldDB" id="A0A0G4FR00"/>
<dbReference type="PhylomeDB" id="A0A0G4FR00"/>
<feature type="region of interest" description="Disordered" evidence="1">
    <location>
        <begin position="433"/>
        <end position="476"/>
    </location>
</feature>
<dbReference type="VEuPathDB" id="CryptoDB:Cvel_18298"/>
<evidence type="ECO:0000313" key="2">
    <source>
        <dbReference type="EMBL" id="CEM16878.1"/>
    </source>
</evidence>
<evidence type="ECO:0000256" key="1">
    <source>
        <dbReference type="SAM" id="MobiDB-lite"/>
    </source>
</evidence>
<accession>A0A0G4FR00</accession>
<feature type="compositionally biased region" description="Low complexity" evidence="1">
    <location>
        <begin position="433"/>
        <end position="448"/>
    </location>
</feature>
<proteinExistence type="predicted"/>
<dbReference type="EMBL" id="CDMZ01000561">
    <property type="protein sequence ID" value="CEM16878.1"/>
    <property type="molecule type" value="Genomic_DNA"/>
</dbReference>
<organism evidence="2">
    <name type="scientific">Chromera velia CCMP2878</name>
    <dbReference type="NCBI Taxonomy" id="1169474"/>
    <lineage>
        <taxon>Eukaryota</taxon>
        <taxon>Sar</taxon>
        <taxon>Alveolata</taxon>
        <taxon>Colpodellida</taxon>
        <taxon>Chromeraceae</taxon>
        <taxon>Chromera</taxon>
    </lineage>
</organism>
<sequence length="476" mass="54403">MGCLRAYDGGAAFLLTEVLTYLSRFPLDQLNGPQFTPPLSVSLGGVFRQEGLERHLWLLALRGDLEGIASSPLPIQTDPFPPWENEREPNGPVCDAAELVGEMMTVATRVGHPMETVRGIYEWAVESSSWPFSVFETESGPLILPSFKDALFYPDVGAGFPSVFETAVAQGELEFMDWLVDLVPDLLSVENAQEQGLICQFAEKGLGEGNSASRLRVLRWLEEKHNEYFREICLDSVFPDNYPSDEVSVAVETGDLEVFQFLEEKVFTVRGRRLRALDEGKELCTFAAKKNQWEMLRYFRLQERPYPWKDGGNRWDALKNSVVEMRAYEIEFTKQMDENPDRAPLEPSPELESSLKEHICQIVKKEEYGSYFSPHKWLRDMQVPVVDWAQDPLQQMAMQQQQFQQQMIEQQQQFQQQVLQQQQQVVNQILGQPPAQQQMQQQMQAADQPPSPGAGRSNFKAKEPEVFKGSRRILND</sequence>
<reference evidence="2" key="1">
    <citation type="submission" date="2014-11" db="EMBL/GenBank/DDBJ databases">
        <authorList>
            <person name="Otto D Thomas"/>
            <person name="Naeem Raeece"/>
        </authorList>
    </citation>
    <scope>NUCLEOTIDE SEQUENCE</scope>
</reference>